<dbReference type="PANTHER" id="PTHR21666">
    <property type="entry name" value="PEPTIDASE-RELATED"/>
    <property type="match status" value="1"/>
</dbReference>
<dbReference type="AlphaFoldDB" id="A0A0C2D3D6"/>
<gene>
    <name evidence="2" type="ORF">DB30_04710</name>
</gene>
<dbReference type="EMBL" id="JMCC02000040">
    <property type="protein sequence ID" value="KIG16250.1"/>
    <property type="molecule type" value="Genomic_DNA"/>
</dbReference>
<dbReference type="Proteomes" id="UP000031599">
    <property type="component" value="Unassembled WGS sequence"/>
</dbReference>
<dbReference type="SUPFAM" id="SSF51261">
    <property type="entry name" value="Duplicated hybrid motif"/>
    <property type="match status" value="2"/>
</dbReference>
<protein>
    <submittedName>
        <fullName evidence="2">Uncharacterized protein</fullName>
    </submittedName>
</protein>
<evidence type="ECO:0000256" key="1">
    <source>
        <dbReference type="SAM" id="MobiDB-lite"/>
    </source>
</evidence>
<dbReference type="GO" id="GO:0004222">
    <property type="term" value="F:metalloendopeptidase activity"/>
    <property type="evidence" value="ECO:0007669"/>
    <property type="project" value="TreeGrafter"/>
</dbReference>
<name>A0A0C2D3D6_9BACT</name>
<dbReference type="Gene3D" id="2.70.70.10">
    <property type="entry name" value="Glucose Permease (Domain IIA)"/>
    <property type="match status" value="1"/>
</dbReference>
<evidence type="ECO:0000313" key="3">
    <source>
        <dbReference type="Proteomes" id="UP000031599"/>
    </source>
</evidence>
<feature type="region of interest" description="Disordered" evidence="1">
    <location>
        <begin position="14"/>
        <end position="86"/>
    </location>
</feature>
<accession>A0A0C2D3D6</accession>
<feature type="compositionally biased region" description="Acidic residues" evidence="1">
    <location>
        <begin position="33"/>
        <end position="52"/>
    </location>
</feature>
<dbReference type="PANTHER" id="PTHR21666:SF270">
    <property type="entry name" value="MUREIN HYDROLASE ACTIVATOR ENVC"/>
    <property type="match status" value="1"/>
</dbReference>
<feature type="compositionally biased region" description="Pro residues" evidence="1">
    <location>
        <begin position="53"/>
        <end position="76"/>
    </location>
</feature>
<organism evidence="2 3">
    <name type="scientific">Enhygromyxa salina</name>
    <dbReference type="NCBI Taxonomy" id="215803"/>
    <lineage>
        <taxon>Bacteria</taxon>
        <taxon>Pseudomonadati</taxon>
        <taxon>Myxococcota</taxon>
        <taxon>Polyangia</taxon>
        <taxon>Nannocystales</taxon>
        <taxon>Nannocystaceae</taxon>
        <taxon>Enhygromyxa</taxon>
    </lineage>
</organism>
<dbReference type="InterPro" id="IPR011055">
    <property type="entry name" value="Dup_hybrid_motif"/>
</dbReference>
<sequence length="426" mass="45321">MLVLGLACLGCVEPGFEPSLDGASTQAEHDWTSESDSDDGADSETGDGEPTEPTEPAPLPDPPSSPDPDPEQPNPQPSGCKFDLVWPTTGTDVAQTIVHDAYGPRLLDGSYDWHGGIDLPGHSDDGGFFDPVHAVADGSIHAIGNRPSPNQGALSNYGPSAGNVIILEHAPADLHPGADTLYSLYLHLDTMNLEAFAARFADDINTVVNVDLREYYYLGGSGTTAENRGHKRPTFKSSGAPITAYPRVLRQDPIAIIGDSGATYEHLHFEIRETSPTSAHARNPFAYLPHLDQTQHTASLSVEGATLRALVEIPRAGGAMGSVTDLSQQLDIADISLQLRDLDNEVIDELRVVLSEIGQLDDPDQPLLDLGGVALTLSPSDFDSSSSSWRLAVDFVGLGAIGLIPILGDVYVLEVTDLCGNKFTTR</sequence>
<comment type="caution">
    <text evidence="2">The sequence shown here is derived from an EMBL/GenBank/DDBJ whole genome shotgun (WGS) entry which is preliminary data.</text>
</comment>
<reference evidence="2 3" key="1">
    <citation type="submission" date="2014-12" db="EMBL/GenBank/DDBJ databases">
        <title>Genome assembly of Enhygromyxa salina DSM 15201.</title>
        <authorList>
            <person name="Sharma G."/>
            <person name="Subramanian S."/>
        </authorList>
    </citation>
    <scope>NUCLEOTIDE SEQUENCE [LARGE SCALE GENOMIC DNA]</scope>
    <source>
        <strain evidence="2 3">DSM 15201</strain>
    </source>
</reference>
<proteinExistence type="predicted"/>
<evidence type="ECO:0000313" key="2">
    <source>
        <dbReference type="EMBL" id="KIG16250.1"/>
    </source>
</evidence>
<dbReference type="InterPro" id="IPR050570">
    <property type="entry name" value="Cell_wall_metabolism_enzyme"/>
</dbReference>
<dbReference type="CDD" id="cd12797">
    <property type="entry name" value="M23_peptidase"/>
    <property type="match status" value="1"/>
</dbReference>